<dbReference type="OrthoDB" id="10049799at2759"/>
<dbReference type="Proteomes" id="UP000663882">
    <property type="component" value="Unassembled WGS sequence"/>
</dbReference>
<evidence type="ECO:0000313" key="3">
    <source>
        <dbReference type="EMBL" id="CAF3685767.1"/>
    </source>
</evidence>
<accession>A0A813TTH5</accession>
<evidence type="ECO:0000313" key="2">
    <source>
        <dbReference type="EMBL" id="CAF1274127.1"/>
    </source>
</evidence>
<evidence type="ECO:0000313" key="1">
    <source>
        <dbReference type="EMBL" id="CAF0816199.1"/>
    </source>
</evidence>
<dbReference type="Proteomes" id="UP000663874">
    <property type="component" value="Unassembled WGS sequence"/>
</dbReference>
<sequence length="268" mass="31922">MAYKSSVLDIEKNLSVGTHDNENKESTTLIWFDPNIKSHEDIEKTKEQLRLINDYVIFFTDLEQCIRYIESIDKEKILLIISGSKASEILPRICSYHQIDSIFIFSIEKDQYEYLLNEYSKIIGIYINFDDLYKSIKEQIDLVNKQIETFCYFDQHQILTKDLSKESAKFLLFQLFNYVISHFSRNEQAKQQMIEISLKTEDIDLLYQFRFFISDLSENLQRQHEKILLSQEKILNVYRGIKLDKEEFNKLKQNQEKLISINGYLLTS</sequence>
<evidence type="ECO:0000313" key="5">
    <source>
        <dbReference type="Proteomes" id="UP000663882"/>
    </source>
</evidence>
<dbReference type="EMBL" id="CAJNOU010001957">
    <property type="protein sequence ID" value="CAF1274127.1"/>
    <property type="molecule type" value="Genomic_DNA"/>
</dbReference>
<dbReference type="EMBL" id="CAJOBE010001045">
    <property type="protein sequence ID" value="CAF3710010.1"/>
    <property type="molecule type" value="Genomic_DNA"/>
</dbReference>
<dbReference type="EMBL" id="CAJNOO010000124">
    <property type="protein sequence ID" value="CAF0816199.1"/>
    <property type="molecule type" value="Genomic_DNA"/>
</dbReference>
<reference evidence="1" key="1">
    <citation type="submission" date="2021-02" db="EMBL/GenBank/DDBJ databases">
        <authorList>
            <person name="Nowell W R."/>
        </authorList>
    </citation>
    <scope>NUCLEOTIDE SEQUENCE</scope>
</reference>
<name>A0A813TTH5_9BILA</name>
<dbReference type="Proteomes" id="UP000663823">
    <property type="component" value="Unassembled WGS sequence"/>
</dbReference>
<organism evidence="1 5">
    <name type="scientific">Rotaria sordida</name>
    <dbReference type="NCBI Taxonomy" id="392033"/>
    <lineage>
        <taxon>Eukaryota</taxon>
        <taxon>Metazoa</taxon>
        <taxon>Spiralia</taxon>
        <taxon>Gnathifera</taxon>
        <taxon>Rotifera</taxon>
        <taxon>Eurotatoria</taxon>
        <taxon>Bdelloidea</taxon>
        <taxon>Philodinida</taxon>
        <taxon>Philodinidae</taxon>
        <taxon>Rotaria</taxon>
    </lineage>
</organism>
<evidence type="ECO:0000313" key="4">
    <source>
        <dbReference type="EMBL" id="CAF3710010.1"/>
    </source>
</evidence>
<dbReference type="Proteomes" id="UP000663889">
    <property type="component" value="Unassembled WGS sequence"/>
</dbReference>
<dbReference type="EMBL" id="CAJOAX010001102">
    <property type="protein sequence ID" value="CAF3685767.1"/>
    <property type="molecule type" value="Genomic_DNA"/>
</dbReference>
<proteinExistence type="predicted"/>
<dbReference type="AlphaFoldDB" id="A0A813TTH5"/>
<gene>
    <name evidence="4" type="ORF">FNK824_LOCUS9755</name>
    <name evidence="3" type="ORF">OTI717_LOCUS11533</name>
    <name evidence="1" type="ORF">RFH988_LOCUS4695</name>
    <name evidence="2" type="ORF">SEV965_LOCUS24909</name>
</gene>
<protein>
    <submittedName>
        <fullName evidence="1">Uncharacterized protein</fullName>
    </submittedName>
</protein>
<comment type="caution">
    <text evidence="1">The sequence shown here is derived from an EMBL/GenBank/DDBJ whole genome shotgun (WGS) entry which is preliminary data.</text>
</comment>